<gene>
    <name evidence="1" type="ORF">FSB_LOCUS54911</name>
</gene>
<protein>
    <submittedName>
        <fullName evidence="1">Uncharacterized protein</fullName>
    </submittedName>
</protein>
<accession>A0A2N9ISB9</accession>
<sequence length="448" mass="49969">MGKTINNRNVVKRRSCTPRAASYRAARDDAARVVQPATWQSYPPRKPPTESSSVFVRIPFSDPIFEGSFGGLPVNSKWVMQHIVGKLSTSTFQRYKFCANRSSDERVMAPGSRGAGAVFACFSGEDSGQTGKPPANRELHVVAGVVIFPTHPGPRVNLQRVGKTLRAKAVVREKNAPDLRSIFPRFLSVFARVFDLAPEVGFRRSWYRWKACATLSLKVLDLQETKFGFARYGSANRGHRSVFGPLEDIFPIEIPARPGKILAIREFHTVHECVLFPTYPGLRINLLPCTEASLGSQDMILRTEAELHVVVEVTLLLKSFSLRTKLPPVEKNPLLSITPSFLVRFQPVKYRVEALNVLHALVRGWSVRFSFRSGQQVRSNLGQTLVKLGQSSPNSGKCIPDHVLRVFWHSGPQSGQKRLGQTSVNLGQTWSKLSGLWEIYPGPRSEVI</sequence>
<proteinExistence type="predicted"/>
<organism evidence="1">
    <name type="scientific">Fagus sylvatica</name>
    <name type="common">Beechnut</name>
    <dbReference type="NCBI Taxonomy" id="28930"/>
    <lineage>
        <taxon>Eukaryota</taxon>
        <taxon>Viridiplantae</taxon>
        <taxon>Streptophyta</taxon>
        <taxon>Embryophyta</taxon>
        <taxon>Tracheophyta</taxon>
        <taxon>Spermatophyta</taxon>
        <taxon>Magnoliopsida</taxon>
        <taxon>eudicotyledons</taxon>
        <taxon>Gunneridae</taxon>
        <taxon>Pentapetalae</taxon>
        <taxon>rosids</taxon>
        <taxon>fabids</taxon>
        <taxon>Fagales</taxon>
        <taxon>Fagaceae</taxon>
        <taxon>Fagus</taxon>
    </lineage>
</organism>
<dbReference type="EMBL" id="OIVN01006176">
    <property type="protein sequence ID" value="SPD27029.1"/>
    <property type="molecule type" value="Genomic_DNA"/>
</dbReference>
<dbReference type="AlphaFoldDB" id="A0A2N9ISB9"/>
<evidence type="ECO:0000313" key="1">
    <source>
        <dbReference type="EMBL" id="SPD27029.1"/>
    </source>
</evidence>
<reference evidence="1" key="1">
    <citation type="submission" date="2018-02" db="EMBL/GenBank/DDBJ databases">
        <authorList>
            <person name="Cohen D.B."/>
            <person name="Kent A.D."/>
        </authorList>
    </citation>
    <scope>NUCLEOTIDE SEQUENCE</scope>
</reference>
<name>A0A2N9ISB9_FAGSY</name>